<proteinExistence type="predicted"/>
<evidence type="ECO:0000313" key="3">
    <source>
        <dbReference type="Proteomes" id="UP000198984"/>
    </source>
</evidence>
<keyword evidence="3" id="KW-1185">Reference proteome</keyword>
<feature type="region of interest" description="Disordered" evidence="1">
    <location>
        <begin position="101"/>
        <end position="121"/>
    </location>
</feature>
<protein>
    <submittedName>
        <fullName evidence="2">Uncharacterized protein</fullName>
    </submittedName>
</protein>
<feature type="compositionally biased region" description="Basic and acidic residues" evidence="1">
    <location>
        <begin position="108"/>
        <end position="121"/>
    </location>
</feature>
<sequence>MAQNRLHPDNCNKAQCKSCIFGPTPLELAPERRAEIESYLATFQASHICHTTDKTCYSALQFQAKILHAMGLIGHPTAESLLEGAATYLTKNKEAALESAVISNEGDEPVKKGDNESDYPPKTREALSEIVTYIHPTDCLLQQRLHRPILSLERVGHLHLPACFSFPVCRVQI</sequence>
<gene>
    <name evidence="2" type="ORF">SAMN04488505_10717</name>
</gene>
<organism evidence="2 3">
    <name type="scientific">Chitinophaga rupis</name>
    <dbReference type="NCBI Taxonomy" id="573321"/>
    <lineage>
        <taxon>Bacteria</taxon>
        <taxon>Pseudomonadati</taxon>
        <taxon>Bacteroidota</taxon>
        <taxon>Chitinophagia</taxon>
        <taxon>Chitinophagales</taxon>
        <taxon>Chitinophagaceae</taxon>
        <taxon>Chitinophaga</taxon>
    </lineage>
</organism>
<dbReference type="EMBL" id="FOBB01000007">
    <property type="protein sequence ID" value="SEM90896.1"/>
    <property type="molecule type" value="Genomic_DNA"/>
</dbReference>
<dbReference type="Proteomes" id="UP000198984">
    <property type="component" value="Unassembled WGS sequence"/>
</dbReference>
<reference evidence="2 3" key="1">
    <citation type="submission" date="2016-10" db="EMBL/GenBank/DDBJ databases">
        <authorList>
            <person name="de Groot N.N."/>
        </authorList>
    </citation>
    <scope>NUCLEOTIDE SEQUENCE [LARGE SCALE GENOMIC DNA]</scope>
    <source>
        <strain evidence="2 3">DSM 21039</strain>
    </source>
</reference>
<evidence type="ECO:0000256" key="1">
    <source>
        <dbReference type="SAM" id="MobiDB-lite"/>
    </source>
</evidence>
<dbReference type="AlphaFoldDB" id="A0A1H8C776"/>
<dbReference type="RefSeq" id="WP_089917894.1">
    <property type="nucleotide sequence ID" value="NZ_FOBB01000007.1"/>
</dbReference>
<accession>A0A1H8C776</accession>
<evidence type="ECO:0000313" key="2">
    <source>
        <dbReference type="EMBL" id="SEM90896.1"/>
    </source>
</evidence>
<dbReference type="STRING" id="573321.SAMN04488505_10717"/>
<dbReference type="OrthoDB" id="583018at2"/>
<name>A0A1H8C776_9BACT</name>